<evidence type="ECO:0000313" key="2">
    <source>
        <dbReference type="EMBL" id="RGK50373.1"/>
    </source>
</evidence>
<accession>A0A3E4MKT2</accession>
<reference evidence="2 3" key="1">
    <citation type="submission" date="2018-08" db="EMBL/GenBank/DDBJ databases">
        <title>A genome reference for cultivated species of the human gut microbiota.</title>
        <authorList>
            <person name="Zou Y."/>
            <person name="Xue W."/>
            <person name="Luo G."/>
        </authorList>
    </citation>
    <scope>NUCLEOTIDE SEQUENCE [LARGE SCALE GENOMIC DNA]</scope>
    <source>
        <strain evidence="2 3">TF10-3AC</strain>
    </source>
</reference>
<organism evidence="2 3">
    <name type="scientific">Phocaeicola plebeius</name>
    <dbReference type="NCBI Taxonomy" id="310297"/>
    <lineage>
        <taxon>Bacteria</taxon>
        <taxon>Pseudomonadati</taxon>
        <taxon>Bacteroidota</taxon>
        <taxon>Bacteroidia</taxon>
        <taxon>Bacteroidales</taxon>
        <taxon>Bacteroidaceae</taxon>
        <taxon>Phocaeicola</taxon>
    </lineage>
</organism>
<evidence type="ECO:0000256" key="1">
    <source>
        <dbReference type="SAM" id="Phobius"/>
    </source>
</evidence>
<gene>
    <name evidence="2" type="ORF">DXD04_16065</name>
</gene>
<comment type="caution">
    <text evidence="2">The sequence shown here is derived from an EMBL/GenBank/DDBJ whole genome shotgun (WGS) entry which is preliminary data.</text>
</comment>
<keyword evidence="3" id="KW-1185">Reference proteome</keyword>
<feature type="transmembrane region" description="Helical" evidence="1">
    <location>
        <begin position="127"/>
        <end position="151"/>
    </location>
</feature>
<keyword evidence="1" id="KW-0472">Membrane</keyword>
<dbReference type="AlphaFoldDB" id="A0A3E4MKT2"/>
<name>A0A3E4MKT2_9BACT</name>
<dbReference type="EMBL" id="QSQT01000051">
    <property type="protein sequence ID" value="RGK50373.1"/>
    <property type="molecule type" value="Genomic_DNA"/>
</dbReference>
<evidence type="ECO:0000313" key="3">
    <source>
        <dbReference type="Proteomes" id="UP000260862"/>
    </source>
</evidence>
<protein>
    <submittedName>
        <fullName evidence="2">Uncharacterized protein</fullName>
    </submittedName>
</protein>
<sequence length="156" mass="19019">MKKRKETISRFELNNLIREGKKYRYYFFDYLYYRLYVGYRRHNEPARISSCLFLGMICIILFGFLGLFFNIVLTYDWLLDNFTPIQVKRIFVGLGIFFPIAFFIRYNRKRTTAILLKYKGNIWNKIIPAWIIYLSPILIFFICILMCKILFHLKMI</sequence>
<dbReference type="Proteomes" id="UP000260862">
    <property type="component" value="Unassembled WGS sequence"/>
</dbReference>
<feature type="transmembrane region" description="Helical" evidence="1">
    <location>
        <begin position="87"/>
        <end position="106"/>
    </location>
</feature>
<feature type="transmembrane region" description="Helical" evidence="1">
    <location>
        <begin position="51"/>
        <end position="75"/>
    </location>
</feature>
<keyword evidence="1" id="KW-0812">Transmembrane</keyword>
<proteinExistence type="predicted"/>
<keyword evidence="1" id="KW-1133">Transmembrane helix</keyword>